<accession>A0AA38FCI6</accession>
<proteinExistence type="predicted"/>
<feature type="non-terminal residue" evidence="1">
    <location>
        <position position="1"/>
    </location>
</feature>
<evidence type="ECO:0000313" key="1">
    <source>
        <dbReference type="EMBL" id="KAH9297623.1"/>
    </source>
</evidence>
<keyword evidence="2" id="KW-1185">Reference proteome</keyword>
<name>A0AA38FCI6_TAXCH</name>
<gene>
    <name evidence="1" type="ORF">KI387_029305</name>
</gene>
<dbReference type="Proteomes" id="UP000824469">
    <property type="component" value="Unassembled WGS sequence"/>
</dbReference>
<protein>
    <submittedName>
        <fullName evidence="1">Uncharacterized protein</fullName>
    </submittedName>
</protein>
<feature type="non-terminal residue" evidence="1">
    <location>
        <position position="102"/>
    </location>
</feature>
<sequence>LEPFSVFPSSAMRNAFALPRHFLCKFLAEEVEIFRFPILCKRRCPSRVPDPLDSPWPHDYTSIYVDPFRMVHHFHLLHRTGQNGNGWWMRTRKKGRPLVHIR</sequence>
<evidence type="ECO:0000313" key="2">
    <source>
        <dbReference type="Proteomes" id="UP000824469"/>
    </source>
</evidence>
<organism evidence="1 2">
    <name type="scientific">Taxus chinensis</name>
    <name type="common">Chinese yew</name>
    <name type="synonym">Taxus wallichiana var. chinensis</name>
    <dbReference type="NCBI Taxonomy" id="29808"/>
    <lineage>
        <taxon>Eukaryota</taxon>
        <taxon>Viridiplantae</taxon>
        <taxon>Streptophyta</taxon>
        <taxon>Embryophyta</taxon>
        <taxon>Tracheophyta</taxon>
        <taxon>Spermatophyta</taxon>
        <taxon>Pinopsida</taxon>
        <taxon>Pinidae</taxon>
        <taxon>Conifers II</taxon>
        <taxon>Cupressales</taxon>
        <taxon>Taxaceae</taxon>
        <taxon>Taxus</taxon>
    </lineage>
</organism>
<comment type="caution">
    <text evidence="1">The sequence shown here is derived from an EMBL/GenBank/DDBJ whole genome shotgun (WGS) entry which is preliminary data.</text>
</comment>
<dbReference type="AlphaFoldDB" id="A0AA38FCI6"/>
<dbReference type="EMBL" id="JAHRHJ020000010">
    <property type="protein sequence ID" value="KAH9297623.1"/>
    <property type="molecule type" value="Genomic_DNA"/>
</dbReference>
<reference evidence="1 2" key="1">
    <citation type="journal article" date="2021" name="Nat. Plants">
        <title>The Taxus genome provides insights into paclitaxel biosynthesis.</title>
        <authorList>
            <person name="Xiong X."/>
            <person name="Gou J."/>
            <person name="Liao Q."/>
            <person name="Li Y."/>
            <person name="Zhou Q."/>
            <person name="Bi G."/>
            <person name="Li C."/>
            <person name="Du R."/>
            <person name="Wang X."/>
            <person name="Sun T."/>
            <person name="Guo L."/>
            <person name="Liang H."/>
            <person name="Lu P."/>
            <person name="Wu Y."/>
            <person name="Zhang Z."/>
            <person name="Ro D.K."/>
            <person name="Shang Y."/>
            <person name="Huang S."/>
            <person name="Yan J."/>
        </authorList>
    </citation>
    <scope>NUCLEOTIDE SEQUENCE [LARGE SCALE GENOMIC DNA]</scope>
    <source>
        <strain evidence="1">Ta-2019</strain>
    </source>
</reference>